<dbReference type="Pfam" id="PF09837">
    <property type="entry name" value="DUF2064"/>
    <property type="match status" value="1"/>
</dbReference>
<dbReference type="InterPro" id="IPR018641">
    <property type="entry name" value="Trfase_1_rSAM/seldom-assoc"/>
</dbReference>
<dbReference type="SUPFAM" id="SSF53448">
    <property type="entry name" value="Nucleotide-diphospho-sugar transferases"/>
    <property type="match status" value="1"/>
</dbReference>
<proteinExistence type="predicted"/>
<comment type="caution">
    <text evidence="1">The sequence shown here is derived from an EMBL/GenBank/DDBJ whole genome shotgun (WGS) entry which is preliminary data.</text>
</comment>
<gene>
    <name evidence="1" type="ORF">JCM19300_1680</name>
</gene>
<dbReference type="RefSeq" id="WP_042505166.1">
    <property type="nucleotide sequence ID" value="NZ_BBNQ01000011.1"/>
</dbReference>
<protein>
    <submittedName>
        <fullName evidence="1">Glycosyltransferase</fullName>
    </submittedName>
</protein>
<reference evidence="1 2" key="1">
    <citation type="journal article" date="2014" name="Genome Announc.">
        <title>Draft Genome Sequences of Marine Flavobacterium Algibacter lectus Strains SS8 and NR4.</title>
        <authorList>
            <person name="Takatani N."/>
            <person name="Nakanishi M."/>
            <person name="Meirelles P."/>
            <person name="Mino S."/>
            <person name="Suda W."/>
            <person name="Oshima K."/>
            <person name="Hattori M."/>
            <person name="Ohkuma M."/>
            <person name="Hosokawa M."/>
            <person name="Miyashita K."/>
            <person name="Thompson F.L."/>
            <person name="Niwa A."/>
            <person name="Sawabe T."/>
            <person name="Sawabe T."/>
        </authorList>
    </citation>
    <scope>NUCLEOTIDE SEQUENCE [LARGE SCALE GENOMIC DNA]</scope>
    <source>
        <strain evidence="1 2">JCM 19300</strain>
    </source>
</reference>
<dbReference type="InterPro" id="IPR029044">
    <property type="entry name" value="Nucleotide-diphossugar_trans"/>
</dbReference>
<dbReference type="Gene3D" id="3.90.550.10">
    <property type="entry name" value="Spore Coat Polysaccharide Biosynthesis Protein SpsA, Chain A"/>
    <property type="match status" value="1"/>
</dbReference>
<dbReference type="AlphaFoldDB" id="A0A090VJ03"/>
<dbReference type="GO" id="GO:0016740">
    <property type="term" value="F:transferase activity"/>
    <property type="evidence" value="ECO:0007669"/>
    <property type="project" value="UniProtKB-KW"/>
</dbReference>
<dbReference type="PANTHER" id="PTHR36529:SF1">
    <property type="entry name" value="GLYCOSYLTRANSFERASE"/>
    <property type="match status" value="1"/>
</dbReference>
<evidence type="ECO:0000313" key="1">
    <source>
        <dbReference type="EMBL" id="GAL63334.1"/>
    </source>
</evidence>
<keyword evidence="1" id="KW-0808">Transferase</keyword>
<dbReference type="EMBL" id="BBNQ01000011">
    <property type="protein sequence ID" value="GAL63334.1"/>
    <property type="molecule type" value="Genomic_DNA"/>
</dbReference>
<dbReference type="NCBIfam" id="TIGR04282">
    <property type="entry name" value="glyco_like_cofC"/>
    <property type="match status" value="1"/>
</dbReference>
<dbReference type="OrthoDB" id="9798250at2"/>
<organism evidence="1 2">
    <name type="scientific">Algibacter lectus</name>
    <dbReference type="NCBI Taxonomy" id="221126"/>
    <lineage>
        <taxon>Bacteria</taxon>
        <taxon>Pseudomonadati</taxon>
        <taxon>Bacteroidota</taxon>
        <taxon>Flavobacteriia</taxon>
        <taxon>Flavobacteriales</taxon>
        <taxon>Flavobacteriaceae</taxon>
        <taxon>Algibacter</taxon>
    </lineage>
</organism>
<dbReference type="Proteomes" id="UP000029644">
    <property type="component" value="Unassembled WGS sequence"/>
</dbReference>
<name>A0A090VJ03_9FLAO</name>
<evidence type="ECO:0000313" key="2">
    <source>
        <dbReference type="Proteomes" id="UP000029644"/>
    </source>
</evidence>
<accession>A0A090VJ03</accession>
<sequence>MNKELVIVFVKNIKLGKVKTRLAATIGNQGAFDVYTQLVDVTEKAIKTIKADKRIYFSEAVVENTWKNNVKAVQQGESLGDRMSHAFKQGFEDGYDRIVLIGSDLPDITESQINAGLQALKSNEVVFGPAEDGGYYLVGFSKFHDFVFQNKPWSQDNLLEETLSELKENRVSFSTLETLNDIDTFEDLIASKFYQSNTELQEKLKQLHD</sequence>
<dbReference type="PANTHER" id="PTHR36529">
    <property type="entry name" value="SLL1095 PROTEIN"/>
    <property type="match status" value="1"/>
</dbReference>